<evidence type="ECO:0000259" key="2">
    <source>
        <dbReference type="PROSITE" id="PS50914"/>
    </source>
</evidence>
<dbReference type="EMBL" id="LNYH01000151">
    <property type="protein sequence ID" value="KTD14037.1"/>
    <property type="molecule type" value="Genomic_DNA"/>
</dbReference>
<dbReference type="InterPro" id="IPR007055">
    <property type="entry name" value="BON_dom"/>
</dbReference>
<reference evidence="3 5" key="1">
    <citation type="submission" date="2015-11" db="EMBL/GenBank/DDBJ databases">
        <title>Genomic analysis of 38 Legionella species identifies large and diverse effector repertoires.</title>
        <authorList>
            <person name="Burstein D."/>
            <person name="Amaro F."/>
            <person name="Zusman T."/>
            <person name="Lifshitz Z."/>
            <person name="Cohen O."/>
            <person name="Gilbert J.A."/>
            <person name="Pupko T."/>
            <person name="Shuman H.A."/>
            <person name="Segal G."/>
        </authorList>
    </citation>
    <scope>NUCLEOTIDE SEQUENCE [LARGE SCALE GENOMIC DNA]</scope>
    <source>
        <strain evidence="3 5">Bercovier 4</strain>
    </source>
</reference>
<dbReference type="RefSeq" id="WP_065236029.1">
    <property type="nucleotide sequence ID" value="NZ_CAAAJA010000018.1"/>
</dbReference>
<keyword evidence="5" id="KW-1185">Reference proteome</keyword>
<dbReference type="Proteomes" id="UP000054761">
    <property type="component" value="Unassembled WGS sequence"/>
</dbReference>
<evidence type="ECO:0000313" key="5">
    <source>
        <dbReference type="Proteomes" id="UP000054761"/>
    </source>
</evidence>
<keyword evidence="1" id="KW-0732">Signal</keyword>
<evidence type="ECO:0000313" key="6">
    <source>
        <dbReference type="Proteomes" id="UP000295517"/>
    </source>
</evidence>
<protein>
    <submittedName>
        <fullName evidence="4">BON domain-containing protein</fullName>
    </submittedName>
    <submittedName>
        <fullName evidence="3">Hemolysin, lipoprotein</fullName>
    </submittedName>
</protein>
<dbReference type="STRING" id="454.Lisr_2813"/>
<sequence length="193" mass="21886">MYKYGCFITMVMVCGVLNGCLGTVWTGANLIYDRHNIYKKFNDYHLSTKVNRALFHDKAFKSSVCSVDVAVFNGDVLLAGHVPTQKLREEAQLRVEQIGGYRRFFNLLRLADSLPQRAYDSWITAKIRSQIIADSEINPNAFKIVTADAVVFIMGDVRPNQAQKVTTIARHTSGVKKVVRILKYYTYQDKLVA</sequence>
<dbReference type="Proteomes" id="UP000295517">
    <property type="component" value="Chromosome"/>
</dbReference>
<evidence type="ECO:0000313" key="3">
    <source>
        <dbReference type="EMBL" id="KTD14037.1"/>
    </source>
</evidence>
<feature type="domain" description="BON" evidence="2">
    <location>
        <begin position="119"/>
        <end position="186"/>
    </location>
</feature>
<evidence type="ECO:0000256" key="1">
    <source>
        <dbReference type="ARBA" id="ARBA00022729"/>
    </source>
</evidence>
<dbReference type="PANTHER" id="PTHR34606">
    <property type="entry name" value="BON DOMAIN-CONTAINING PROTEIN"/>
    <property type="match status" value="1"/>
</dbReference>
<dbReference type="PROSITE" id="PS50914">
    <property type="entry name" value="BON"/>
    <property type="match status" value="2"/>
</dbReference>
<name>A0A0W0V1P8_9GAMM</name>
<dbReference type="PANTHER" id="PTHR34606:SF4">
    <property type="entry name" value="OUTER MEMBRANE LIPOPROTEIN DOLP"/>
    <property type="match status" value="1"/>
</dbReference>
<keyword evidence="3" id="KW-0449">Lipoprotein</keyword>
<dbReference type="EMBL" id="CP038254">
    <property type="protein sequence ID" value="QBR82990.1"/>
    <property type="molecule type" value="Genomic_DNA"/>
</dbReference>
<reference evidence="4 6" key="2">
    <citation type="submission" date="2019-03" db="EMBL/GenBank/DDBJ databases">
        <title>Diverse conjugative elements silence natural transformation in Legionella species.</title>
        <authorList>
            <person name="Durieux I."/>
            <person name="Ginevra C."/>
            <person name="Attaiech L."/>
            <person name="Picq K."/>
            <person name="Juan P.A."/>
            <person name="Jarraud S."/>
            <person name="Charpentier X."/>
        </authorList>
    </citation>
    <scope>NUCLEOTIDE SEQUENCE [LARGE SCALE GENOMIC DNA]</scope>
    <source>
        <strain evidence="4 6">HL-0427-4011</strain>
    </source>
</reference>
<feature type="domain" description="BON" evidence="2">
    <location>
        <begin position="42"/>
        <end position="112"/>
    </location>
</feature>
<proteinExistence type="predicted"/>
<dbReference type="InterPro" id="IPR051686">
    <property type="entry name" value="Lipoprotein_DolP"/>
</dbReference>
<organism evidence="3 5">
    <name type="scientific">Legionella israelensis</name>
    <dbReference type="NCBI Taxonomy" id="454"/>
    <lineage>
        <taxon>Bacteria</taxon>
        <taxon>Pseudomonadati</taxon>
        <taxon>Pseudomonadota</taxon>
        <taxon>Gammaproteobacteria</taxon>
        <taxon>Legionellales</taxon>
        <taxon>Legionellaceae</taxon>
        <taxon>Legionella</taxon>
    </lineage>
</organism>
<evidence type="ECO:0000313" key="4">
    <source>
        <dbReference type="EMBL" id="QBR82990.1"/>
    </source>
</evidence>
<dbReference type="PATRIC" id="fig|454.4.peg.3088"/>
<accession>A0A0W0V1P8</accession>
<dbReference type="AlphaFoldDB" id="A0A0W0V1P8"/>
<gene>
    <name evidence="4" type="ORF">E3983_00645</name>
    <name evidence="3" type="ORF">Lisr_2813</name>
</gene>
<dbReference type="SMART" id="SM00749">
    <property type="entry name" value="BON"/>
    <property type="match status" value="2"/>
</dbReference>
<dbReference type="Pfam" id="PF04972">
    <property type="entry name" value="BON"/>
    <property type="match status" value="2"/>
</dbReference>
<dbReference type="InterPro" id="IPR014004">
    <property type="entry name" value="Transpt-assoc_nodulatn_dom_bac"/>
</dbReference>
<dbReference type="OrthoDB" id="9783990at2"/>